<reference evidence="1 2" key="1">
    <citation type="submission" date="2015-10" db="EMBL/GenBank/DDBJ databases">
        <title>Genome analyses suggest a sexual origin of heterokaryosis in a supposedly ancient asexual fungus.</title>
        <authorList>
            <person name="Ropars J."/>
            <person name="Sedzielewska K."/>
            <person name="Noel J."/>
            <person name="Charron P."/>
            <person name="Farinelli L."/>
            <person name="Marton T."/>
            <person name="Kruger M."/>
            <person name="Pelin A."/>
            <person name="Brachmann A."/>
            <person name="Corradi N."/>
        </authorList>
    </citation>
    <scope>NUCLEOTIDE SEQUENCE [LARGE SCALE GENOMIC DNA]</scope>
    <source>
        <strain evidence="1 2">A4</strain>
    </source>
</reference>
<organism evidence="1 2">
    <name type="scientific">Rhizophagus irregularis</name>
    <dbReference type="NCBI Taxonomy" id="588596"/>
    <lineage>
        <taxon>Eukaryota</taxon>
        <taxon>Fungi</taxon>
        <taxon>Fungi incertae sedis</taxon>
        <taxon>Mucoromycota</taxon>
        <taxon>Glomeromycotina</taxon>
        <taxon>Glomeromycetes</taxon>
        <taxon>Glomerales</taxon>
        <taxon>Glomeraceae</taxon>
        <taxon>Rhizophagus</taxon>
    </lineage>
</organism>
<name>A0A2I1GYF6_9GLOM</name>
<protein>
    <submittedName>
        <fullName evidence="1">Uncharacterized protein</fullName>
    </submittedName>
</protein>
<accession>A0A2I1GYF6</accession>
<gene>
    <name evidence="1" type="ORF">RhiirA4_8509</name>
</gene>
<evidence type="ECO:0000313" key="2">
    <source>
        <dbReference type="Proteomes" id="UP000234323"/>
    </source>
</evidence>
<dbReference type="AlphaFoldDB" id="A0A2I1GYF6"/>
<evidence type="ECO:0000313" key="1">
    <source>
        <dbReference type="EMBL" id="PKY51667.1"/>
    </source>
</evidence>
<sequence>MLFPILSIHISDIRSNKHHFMKGLNKQSNWNGLRYMFQFANIFNYSKISIYR</sequence>
<keyword evidence="2" id="KW-1185">Reference proteome</keyword>
<dbReference type="Proteomes" id="UP000234323">
    <property type="component" value="Unassembled WGS sequence"/>
</dbReference>
<proteinExistence type="predicted"/>
<dbReference type="EMBL" id="LLXI01001061">
    <property type="protein sequence ID" value="PKY51667.1"/>
    <property type="molecule type" value="Genomic_DNA"/>
</dbReference>
<comment type="caution">
    <text evidence="1">The sequence shown here is derived from an EMBL/GenBank/DDBJ whole genome shotgun (WGS) entry which is preliminary data.</text>
</comment>